<feature type="chain" id="PRO_5046181225" evidence="2">
    <location>
        <begin position="27"/>
        <end position="343"/>
    </location>
</feature>
<keyword evidence="4" id="KW-1185">Reference proteome</keyword>
<reference evidence="3" key="1">
    <citation type="journal article" date="2022" name="Int. J. Mol. Sci.">
        <title>Draft Genome of Tanacetum Coccineum: Genomic Comparison of Closely Related Tanacetum-Family Plants.</title>
        <authorList>
            <person name="Yamashiro T."/>
            <person name="Shiraishi A."/>
            <person name="Nakayama K."/>
            <person name="Satake H."/>
        </authorList>
    </citation>
    <scope>NUCLEOTIDE SEQUENCE</scope>
</reference>
<dbReference type="Proteomes" id="UP001151760">
    <property type="component" value="Unassembled WGS sequence"/>
</dbReference>
<dbReference type="EMBL" id="BQNB010012386">
    <property type="protein sequence ID" value="GJT02940.1"/>
    <property type="molecule type" value="Genomic_DNA"/>
</dbReference>
<evidence type="ECO:0000256" key="1">
    <source>
        <dbReference type="SAM" id="MobiDB-lite"/>
    </source>
</evidence>
<sequence>MCGPSTRLFFLRKLKLLNLFPRLVDSISLPYSSSSGKADAEAGIRSDSRRRRIANADGSEVRLAAVYRPPSPTRRFLLSTLLGSISFCVSGSMSWFSLSSGETLHETGTHAVWSENCSIVALGSLRKSTHSVMAIFLYSFEVKGFKVEDEAFDFKALKAEDFDFEAFEPEAFKFEAYEDESFDFEAYEAFTFEATAFEDFDLEALEAVDFEGFKALDLEAFEAIDFKFKAFDFKFEAFNFDNQDSSSSLDESIETPLSTSSSSSLDELVSEKGSSPISILSSSVEIRPSLVLSESLWNHNQDIEGASLSYLGYSQGVSLSSIGCSQGSSFQVLDAYKEHRRHV</sequence>
<gene>
    <name evidence="3" type="ORF">Tco_0824109</name>
</gene>
<feature type="signal peptide" evidence="2">
    <location>
        <begin position="1"/>
        <end position="26"/>
    </location>
</feature>
<comment type="caution">
    <text evidence="3">The sequence shown here is derived from an EMBL/GenBank/DDBJ whole genome shotgun (WGS) entry which is preliminary data.</text>
</comment>
<protein>
    <submittedName>
        <fullName evidence="3">Uncharacterized protein</fullName>
    </submittedName>
</protein>
<name>A0ABQ5AJX7_9ASTR</name>
<feature type="region of interest" description="Disordered" evidence="1">
    <location>
        <begin position="243"/>
        <end position="265"/>
    </location>
</feature>
<accession>A0ABQ5AJX7</accession>
<keyword evidence="2" id="KW-0732">Signal</keyword>
<evidence type="ECO:0000256" key="2">
    <source>
        <dbReference type="SAM" id="SignalP"/>
    </source>
</evidence>
<reference evidence="3" key="2">
    <citation type="submission" date="2022-01" db="EMBL/GenBank/DDBJ databases">
        <authorList>
            <person name="Yamashiro T."/>
            <person name="Shiraishi A."/>
            <person name="Satake H."/>
            <person name="Nakayama K."/>
        </authorList>
    </citation>
    <scope>NUCLEOTIDE SEQUENCE</scope>
</reference>
<organism evidence="3 4">
    <name type="scientific">Tanacetum coccineum</name>
    <dbReference type="NCBI Taxonomy" id="301880"/>
    <lineage>
        <taxon>Eukaryota</taxon>
        <taxon>Viridiplantae</taxon>
        <taxon>Streptophyta</taxon>
        <taxon>Embryophyta</taxon>
        <taxon>Tracheophyta</taxon>
        <taxon>Spermatophyta</taxon>
        <taxon>Magnoliopsida</taxon>
        <taxon>eudicotyledons</taxon>
        <taxon>Gunneridae</taxon>
        <taxon>Pentapetalae</taxon>
        <taxon>asterids</taxon>
        <taxon>campanulids</taxon>
        <taxon>Asterales</taxon>
        <taxon>Asteraceae</taxon>
        <taxon>Asteroideae</taxon>
        <taxon>Anthemideae</taxon>
        <taxon>Anthemidinae</taxon>
        <taxon>Tanacetum</taxon>
    </lineage>
</organism>
<feature type="compositionally biased region" description="Low complexity" evidence="1">
    <location>
        <begin position="254"/>
        <end position="265"/>
    </location>
</feature>
<proteinExistence type="predicted"/>
<evidence type="ECO:0000313" key="4">
    <source>
        <dbReference type="Proteomes" id="UP001151760"/>
    </source>
</evidence>
<evidence type="ECO:0000313" key="3">
    <source>
        <dbReference type="EMBL" id="GJT02940.1"/>
    </source>
</evidence>